<protein>
    <submittedName>
        <fullName evidence="2">Tat pathway signal sequence domain protein</fullName>
    </submittedName>
</protein>
<dbReference type="eggNOG" id="ENOG5033MG3">
    <property type="taxonomic scope" value="Bacteria"/>
</dbReference>
<dbReference type="HOGENOM" id="CLU_137935_1_0_10"/>
<evidence type="ECO:0000313" key="2">
    <source>
        <dbReference type="EMBL" id="KDR50743.1"/>
    </source>
</evidence>
<proteinExistence type="predicted"/>
<reference evidence="2 3" key="1">
    <citation type="submission" date="2013-08" db="EMBL/GenBank/DDBJ databases">
        <authorList>
            <person name="Weinstock G."/>
            <person name="Sodergren E."/>
            <person name="Wylie T."/>
            <person name="Fulton L."/>
            <person name="Fulton R."/>
            <person name="Fronick C."/>
            <person name="O'Laughlin M."/>
            <person name="Godfrey J."/>
            <person name="Miner T."/>
            <person name="Herter B."/>
            <person name="Appelbaum E."/>
            <person name="Cordes M."/>
            <person name="Lek S."/>
            <person name="Wollam A."/>
            <person name="Pepin K.H."/>
            <person name="Palsikar V.B."/>
            <person name="Mitreva M."/>
            <person name="Wilson R.K."/>
        </authorList>
    </citation>
    <scope>NUCLEOTIDE SEQUENCE [LARGE SCALE GENOMIC DNA]</scope>
    <source>
        <strain evidence="2 3">ATCC 15930</strain>
    </source>
</reference>
<keyword evidence="1" id="KW-1133">Transmembrane helix</keyword>
<dbReference type="PATRIC" id="fig|1122985.7.peg.3301"/>
<evidence type="ECO:0000313" key="3">
    <source>
        <dbReference type="Proteomes" id="UP000027442"/>
    </source>
</evidence>
<gene>
    <name evidence="2" type="ORF">HMPREF1991_03185</name>
</gene>
<feature type="transmembrane region" description="Helical" evidence="1">
    <location>
        <begin position="33"/>
        <end position="51"/>
    </location>
</feature>
<dbReference type="RefSeq" id="WP_018967554.1">
    <property type="nucleotide sequence ID" value="NZ_KB899215.1"/>
</dbReference>
<name>A0A069QCY1_HOYLO</name>
<keyword evidence="3" id="KW-1185">Reference proteome</keyword>
<comment type="caution">
    <text evidence="2">The sequence shown here is derived from an EMBL/GenBank/DDBJ whole genome shotgun (WGS) entry which is preliminary data.</text>
</comment>
<keyword evidence="1" id="KW-0812">Transmembrane</keyword>
<dbReference type="Proteomes" id="UP000027442">
    <property type="component" value="Unassembled WGS sequence"/>
</dbReference>
<keyword evidence="1" id="KW-0472">Membrane</keyword>
<organism evidence="2 3">
    <name type="scientific">Hoylesella loescheii DSM 19665 = JCM 12249 = ATCC 15930</name>
    <dbReference type="NCBI Taxonomy" id="1122985"/>
    <lineage>
        <taxon>Bacteria</taxon>
        <taxon>Pseudomonadati</taxon>
        <taxon>Bacteroidota</taxon>
        <taxon>Bacteroidia</taxon>
        <taxon>Bacteroidales</taxon>
        <taxon>Prevotellaceae</taxon>
        <taxon>Hoylesella</taxon>
    </lineage>
</organism>
<accession>A0A069QCY1</accession>
<dbReference type="AlphaFoldDB" id="A0A069QCY1"/>
<evidence type="ECO:0000256" key="1">
    <source>
        <dbReference type="SAM" id="Phobius"/>
    </source>
</evidence>
<sequence length="132" mass="15007">MDRTFHQRLSPATSCGILAFGLLALYMFWIKSVLAGCLLAIVVVVIIERIVHTTYIFRNNGEEEMLYIDNGRFSKTRQIRVNDIVLCRKMSTGFGLSQYVLLQCGHKRLVSVQPDNADAFIAEVKKRQVTPK</sequence>
<dbReference type="EMBL" id="JNGW01000140">
    <property type="protein sequence ID" value="KDR50743.1"/>
    <property type="molecule type" value="Genomic_DNA"/>
</dbReference>